<dbReference type="STRING" id="35608.A0A2U1QEJ7"/>
<name>A0A2U1QEJ7_ARTAN</name>
<dbReference type="GO" id="GO:0016787">
    <property type="term" value="F:hydrolase activity"/>
    <property type="evidence" value="ECO:0007669"/>
    <property type="project" value="UniProtKB-KW"/>
</dbReference>
<gene>
    <name evidence="8" type="ORF">CTI12_AA040520</name>
</gene>
<feature type="region of interest" description="Disordered" evidence="5">
    <location>
        <begin position="332"/>
        <end position="447"/>
    </location>
</feature>
<feature type="domain" description="DNA2/NAM7 helicase helicase" evidence="6">
    <location>
        <begin position="702"/>
        <end position="1052"/>
    </location>
</feature>
<dbReference type="InterPro" id="IPR041679">
    <property type="entry name" value="DNA2/NAM7-like_C"/>
</dbReference>
<dbReference type="InterPro" id="IPR045055">
    <property type="entry name" value="DNA2/NAM7-like"/>
</dbReference>
<feature type="domain" description="DNA2/NAM7 helicase-like C-terminal" evidence="7">
    <location>
        <begin position="1059"/>
        <end position="1255"/>
    </location>
</feature>
<evidence type="ECO:0000313" key="8">
    <source>
        <dbReference type="EMBL" id="PWA96436.1"/>
    </source>
</evidence>
<dbReference type="CDD" id="cd18042">
    <property type="entry name" value="DEXXQc_SETX"/>
    <property type="match status" value="1"/>
</dbReference>
<keyword evidence="1" id="KW-0547">Nucleotide-binding</keyword>
<comment type="caution">
    <text evidence="8">The sequence shown here is derived from an EMBL/GenBank/DDBJ whole genome shotgun (WGS) entry which is preliminary data.</text>
</comment>
<organism evidence="8 9">
    <name type="scientific">Artemisia annua</name>
    <name type="common">Sweet wormwood</name>
    <dbReference type="NCBI Taxonomy" id="35608"/>
    <lineage>
        <taxon>Eukaryota</taxon>
        <taxon>Viridiplantae</taxon>
        <taxon>Streptophyta</taxon>
        <taxon>Embryophyta</taxon>
        <taxon>Tracheophyta</taxon>
        <taxon>Spermatophyta</taxon>
        <taxon>Magnoliopsida</taxon>
        <taxon>eudicotyledons</taxon>
        <taxon>Gunneridae</taxon>
        <taxon>Pentapetalae</taxon>
        <taxon>asterids</taxon>
        <taxon>campanulids</taxon>
        <taxon>Asterales</taxon>
        <taxon>Asteraceae</taxon>
        <taxon>Asteroideae</taxon>
        <taxon>Anthemideae</taxon>
        <taxon>Artemisiinae</taxon>
        <taxon>Artemisia</taxon>
    </lineage>
</organism>
<feature type="region of interest" description="Disordered" evidence="5">
    <location>
        <begin position="81"/>
        <end position="122"/>
    </location>
</feature>
<feature type="compositionally biased region" description="Basic and acidic residues" evidence="5">
    <location>
        <begin position="244"/>
        <end position="266"/>
    </location>
</feature>
<keyword evidence="2 8" id="KW-0378">Hydrolase</keyword>
<accession>A0A2U1QEJ7</accession>
<dbReference type="Gene3D" id="3.40.50.300">
    <property type="entry name" value="P-loop containing nucleotide triphosphate hydrolases"/>
    <property type="match status" value="2"/>
</dbReference>
<evidence type="ECO:0000256" key="3">
    <source>
        <dbReference type="ARBA" id="ARBA00022806"/>
    </source>
</evidence>
<reference evidence="8 9" key="1">
    <citation type="journal article" date="2018" name="Mol. Plant">
        <title>The genome of Artemisia annua provides insight into the evolution of Asteraceae family and artemisinin biosynthesis.</title>
        <authorList>
            <person name="Shen Q."/>
            <person name="Zhang L."/>
            <person name="Liao Z."/>
            <person name="Wang S."/>
            <person name="Yan T."/>
            <person name="Shi P."/>
            <person name="Liu M."/>
            <person name="Fu X."/>
            <person name="Pan Q."/>
            <person name="Wang Y."/>
            <person name="Lv Z."/>
            <person name="Lu X."/>
            <person name="Zhang F."/>
            <person name="Jiang W."/>
            <person name="Ma Y."/>
            <person name="Chen M."/>
            <person name="Hao X."/>
            <person name="Li L."/>
            <person name="Tang Y."/>
            <person name="Lv G."/>
            <person name="Zhou Y."/>
            <person name="Sun X."/>
            <person name="Brodelius P.E."/>
            <person name="Rose J.K.C."/>
            <person name="Tang K."/>
        </authorList>
    </citation>
    <scope>NUCLEOTIDE SEQUENCE [LARGE SCALE GENOMIC DNA]</scope>
    <source>
        <strain evidence="9">cv. Huhao1</strain>
        <tissue evidence="8">Leaf</tissue>
    </source>
</reference>
<feature type="region of interest" description="Disordered" evidence="5">
    <location>
        <begin position="558"/>
        <end position="584"/>
    </location>
</feature>
<keyword evidence="4" id="KW-0067">ATP-binding</keyword>
<evidence type="ECO:0000256" key="4">
    <source>
        <dbReference type="ARBA" id="ARBA00022840"/>
    </source>
</evidence>
<dbReference type="PANTHER" id="PTHR10887:SF521">
    <property type="entry name" value="P-LOOP CONTAINING NUCLEOSIDE TRIPHOSPHATE HYDROLASE"/>
    <property type="match status" value="1"/>
</dbReference>
<dbReference type="Pfam" id="PF13086">
    <property type="entry name" value="AAA_11"/>
    <property type="match status" value="1"/>
</dbReference>
<feature type="region of interest" description="Disordered" evidence="5">
    <location>
        <begin position="1"/>
        <end position="26"/>
    </location>
</feature>
<dbReference type="PANTHER" id="PTHR10887">
    <property type="entry name" value="DNA2/NAM7 HELICASE FAMILY"/>
    <property type="match status" value="1"/>
</dbReference>
<evidence type="ECO:0000259" key="7">
    <source>
        <dbReference type="Pfam" id="PF13087"/>
    </source>
</evidence>
<sequence length="1393" mass="154928">MSSKAKPLFDLNEPAAEEEEEEENDGVFCFQPQRAIPSTTHTSDLFKPTNSPRRIINNNAFSHASSVSGFQPFVRAKAVQTAETEDRKKEIDIGSALEKEEGEWSDAEDNSMPEKLSNDLDDKSKVKSMAVLTGHGNSSAAAAIDTNSNVVIVKNENGNQGSLGLDVVKDENSNHGFLGVDAVKDENSNHGSSGINVVKDENSNHGSSGSNVMKDENSNHGSSGLNVVKDENSNHGSLGLDGDLNDRKSSDSQEDHVVAPKQKDIKGAEAIHALKLANNPGKRPRIDHQKEAMLGKKRSRQTMFLNLEDVKQAGAIKTSTPKRQIPPITTRVTKDKQIQPPMTKDTKQVDQSCNESSSNVESSDLKSECNNGDMNSGLSGRPKRSISSIDLTAEDKPLPSQRQSILKQTKNAQVPSRKTVLISQNSIDPKAGGKKPPSKKPAAVTNQYQDTSVERLLREVTNDKFWQHPEEAELQCVPGSFESVEEYVKVFEPLLFEECRAQLYSTWEESTESASRDSHAMVRIKSVERRERGWYDVILLPANDSRWNFKEGDVAVLSTPRPGTVMPKRNNNPTTGEEPEVSGRVAGTVRRHIPIDTRDPIGAILHFYVGDSYDSNSNIDDDHILRKLHPKGIWFLTVLGALATTQREYIALHAFRRLNSQMQTAILQPSPEQFPKYEEQAPTMPDCFTPNFVDYLHKTFNGPQLSAIHWAATHTAAGTTNGSTKKQEPWPFTLVQGPPGTGKTHTVWGMLNVIHLVQYQHYYTALLKKLAPESYKQATESLSSDNVPGSIDEVLQSMDQNLFRTLHKLCPKPRMLVCAPSNAATDELLTRVLDRGFIDGEMKVYRPDVARVGVDSQTRAAQAVSVERRTEQLLVKSRDEVYGWMHQLRGREAQLAQQIASLQRELNVAAFSGRSQGSVGVDPDVLAARDQSRDSLLQNLAAVVENRDKVLVEMSRLFILEGRFRGGGNFNLEEARASLEASFANEAEVVFTTVSSSGRKLFSRLTHGFDMVVIDEAAQASEVGVLPPLALGAARCVLVGDPQQLPATVISKAAGTLLYSRSLFERFQQAGCPTMLLSVQYRMHPQIREFPSRYFYQGRLTDSESIVKLPDEEYHKDPLLRPYIFYDITHGRESHWGGSVSYQNIHEAQFCLRLYQHLQKSVKSLGLAKVSVGIITPYKLQLKCIQREFEEVLKSEEGKDLYINTVDAFQGQERDVIIMSCVRASNHGVGFVADIRRMNVALTRAKRALWVMGNASTLAQSDDWAALIADAKTRECFTDMESLPKDFLVSKVPPPPTYGPPQSRFSNMRGLKRPALRHRPYDHMDSRSGTPSEDDEKTNSSFAARNGNYRSFKPPYESSLDDFDQSSDRSRDAWQLGIQKRPNSTQVAGKRDP</sequence>
<evidence type="ECO:0000256" key="5">
    <source>
        <dbReference type="SAM" id="MobiDB-lite"/>
    </source>
</evidence>
<dbReference type="SUPFAM" id="SSF52540">
    <property type="entry name" value="P-loop containing nucleoside triphosphate hydrolases"/>
    <property type="match status" value="1"/>
</dbReference>
<dbReference type="Proteomes" id="UP000245207">
    <property type="component" value="Unassembled WGS sequence"/>
</dbReference>
<keyword evidence="9" id="KW-1185">Reference proteome</keyword>
<dbReference type="GO" id="GO:0005694">
    <property type="term" value="C:chromosome"/>
    <property type="evidence" value="ECO:0007669"/>
    <property type="project" value="UniProtKB-ARBA"/>
</dbReference>
<evidence type="ECO:0000313" key="9">
    <source>
        <dbReference type="Proteomes" id="UP000245207"/>
    </source>
</evidence>
<dbReference type="Pfam" id="PF13087">
    <property type="entry name" value="AAA_12"/>
    <property type="match status" value="1"/>
</dbReference>
<proteinExistence type="predicted"/>
<dbReference type="InterPro" id="IPR027417">
    <property type="entry name" value="P-loop_NTPase"/>
</dbReference>
<evidence type="ECO:0000256" key="1">
    <source>
        <dbReference type="ARBA" id="ARBA00022741"/>
    </source>
</evidence>
<feature type="compositionally biased region" description="Acidic residues" evidence="5">
    <location>
        <begin position="15"/>
        <end position="25"/>
    </location>
</feature>
<feature type="compositionally biased region" description="Polar residues" evidence="5">
    <location>
        <begin position="368"/>
        <end position="378"/>
    </location>
</feature>
<feature type="region of interest" description="Disordered" evidence="5">
    <location>
        <begin position="181"/>
        <end position="266"/>
    </location>
</feature>
<feature type="compositionally biased region" description="Low complexity" evidence="5">
    <location>
        <begin position="352"/>
        <end position="362"/>
    </location>
</feature>
<dbReference type="InterPro" id="IPR047187">
    <property type="entry name" value="SF1_C_Upf1"/>
</dbReference>
<feature type="region of interest" description="Disordered" evidence="5">
    <location>
        <begin position="1288"/>
        <end position="1393"/>
    </location>
</feature>
<evidence type="ECO:0000256" key="2">
    <source>
        <dbReference type="ARBA" id="ARBA00022801"/>
    </source>
</evidence>
<dbReference type="OrthoDB" id="6513042at2759"/>
<dbReference type="InterPro" id="IPR041677">
    <property type="entry name" value="DNA2/NAM7_AAA_11"/>
</dbReference>
<dbReference type="CDD" id="cd18808">
    <property type="entry name" value="SF1_C_Upf1"/>
    <property type="match status" value="1"/>
</dbReference>
<protein>
    <submittedName>
        <fullName evidence="8">P-loop containing nucleoside triphosphate hydrolases superfamily protein</fullName>
    </submittedName>
</protein>
<dbReference type="GO" id="GO:0005524">
    <property type="term" value="F:ATP binding"/>
    <property type="evidence" value="ECO:0007669"/>
    <property type="project" value="UniProtKB-KW"/>
</dbReference>
<feature type="compositionally biased region" description="Polar residues" evidence="5">
    <location>
        <begin position="400"/>
        <end position="427"/>
    </location>
</feature>
<dbReference type="EMBL" id="PKPP01000177">
    <property type="protein sequence ID" value="PWA96436.1"/>
    <property type="molecule type" value="Genomic_DNA"/>
</dbReference>
<evidence type="ECO:0000259" key="6">
    <source>
        <dbReference type="Pfam" id="PF13086"/>
    </source>
</evidence>
<dbReference type="FunFam" id="3.40.50.300:FF:000326">
    <property type="entry name" value="P-loop containing nucleoside triphosphate hydrolase"/>
    <property type="match status" value="1"/>
</dbReference>
<dbReference type="GO" id="GO:0004386">
    <property type="term" value="F:helicase activity"/>
    <property type="evidence" value="ECO:0007669"/>
    <property type="project" value="UniProtKB-KW"/>
</dbReference>
<feature type="compositionally biased region" description="Acidic residues" evidence="5">
    <location>
        <begin position="100"/>
        <end position="111"/>
    </location>
</feature>
<keyword evidence="3" id="KW-0347">Helicase</keyword>